<name>A0A6C0TZF1_9GAMM</name>
<evidence type="ECO:0000259" key="1">
    <source>
        <dbReference type="Pfam" id="PF02900"/>
    </source>
</evidence>
<protein>
    <recommendedName>
        <fullName evidence="1">Extradiol ring-cleavage dioxygenase class III enzyme subunit B domain-containing protein</fullName>
    </recommendedName>
</protein>
<dbReference type="EMBL" id="CP048711">
    <property type="protein sequence ID" value="QIB64913.1"/>
    <property type="molecule type" value="Genomic_DNA"/>
</dbReference>
<dbReference type="RefSeq" id="WP_163494162.1">
    <property type="nucleotide sequence ID" value="NZ_CP048711.1"/>
</dbReference>
<dbReference type="SUPFAM" id="SSF53213">
    <property type="entry name" value="LigB-like"/>
    <property type="match status" value="1"/>
</dbReference>
<dbReference type="AlphaFoldDB" id="A0A6C0TZF1"/>
<organism evidence="2 3">
    <name type="scientific">Kineobactrum salinum</name>
    <dbReference type="NCBI Taxonomy" id="2708301"/>
    <lineage>
        <taxon>Bacteria</taxon>
        <taxon>Pseudomonadati</taxon>
        <taxon>Pseudomonadota</taxon>
        <taxon>Gammaproteobacteria</taxon>
        <taxon>Cellvibrionales</taxon>
        <taxon>Halieaceae</taxon>
        <taxon>Kineobactrum</taxon>
    </lineage>
</organism>
<dbReference type="GO" id="GO:0008198">
    <property type="term" value="F:ferrous iron binding"/>
    <property type="evidence" value="ECO:0007669"/>
    <property type="project" value="InterPro"/>
</dbReference>
<dbReference type="Pfam" id="PF02900">
    <property type="entry name" value="LigB"/>
    <property type="match status" value="1"/>
</dbReference>
<evidence type="ECO:0000313" key="3">
    <source>
        <dbReference type="Proteomes" id="UP000477680"/>
    </source>
</evidence>
<evidence type="ECO:0000313" key="2">
    <source>
        <dbReference type="EMBL" id="QIB64913.1"/>
    </source>
</evidence>
<dbReference type="InterPro" id="IPR004183">
    <property type="entry name" value="Xdiol_dOase_suB"/>
</dbReference>
<dbReference type="GO" id="GO:0016702">
    <property type="term" value="F:oxidoreductase activity, acting on single donors with incorporation of molecular oxygen, incorporation of two atoms of oxygen"/>
    <property type="evidence" value="ECO:0007669"/>
    <property type="project" value="UniProtKB-ARBA"/>
</dbReference>
<reference evidence="2 3" key="1">
    <citation type="submission" date="2020-02" db="EMBL/GenBank/DDBJ databases">
        <title>Genome sequencing for Kineobactrum sp. M2.</title>
        <authorList>
            <person name="Park S.-J."/>
        </authorList>
    </citation>
    <scope>NUCLEOTIDE SEQUENCE [LARGE SCALE GENOMIC DNA]</scope>
    <source>
        <strain evidence="2 3">M2</strain>
    </source>
</reference>
<accession>A0A6C0TZF1</accession>
<proteinExistence type="predicted"/>
<dbReference type="KEGG" id="kim:G3T16_05420"/>
<keyword evidence="3" id="KW-1185">Reference proteome</keyword>
<gene>
    <name evidence="2" type="ORF">G3T16_05420</name>
</gene>
<dbReference type="Proteomes" id="UP000477680">
    <property type="component" value="Chromosome"/>
</dbReference>
<feature type="domain" description="Extradiol ring-cleavage dioxygenase class III enzyme subunit B" evidence="1">
    <location>
        <begin position="59"/>
        <end position="295"/>
    </location>
</feature>
<sequence>MPIVVGMASSHFPSLFQDTYPGWKRYWQLISGDIPQPLEVGQEDEVRVKEWVERRRLAFQRLETALAARQPAALIVIAGDQDEWFSAAHLPNVMIYSGEEEIEGFHNCGDFDSEPPAQFWEDFDRFGVRLKVIPELAAQLQAELVRKDFDVSISRRINPQGRPERRAPHALTRPLPLLMPGLEIPVVPVIIKTIERSTAVLTGERCLALGRAIGEICNDLSLPVAIYGSGGMSHDPSGPRSGWVDQVLDRWVLECLESGNLDELEGLFSFRSAATDSGTGELRTWLVTAGAMSAAQPAATCQVVDYFPAHIATAGAGWVLWEAGS</sequence>
<dbReference type="Gene3D" id="3.40.830.10">
    <property type="entry name" value="LigB-like"/>
    <property type="match status" value="1"/>
</dbReference>